<feature type="transmembrane region" description="Helical" evidence="1">
    <location>
        <begin position="127"/>
        <end position="150"/>
    </location>
</feature>
<dbReference type="RefSeq" id="WP_136899316.1">
    <property type="nucleotide sequence ID" value="NZ_SWJE01000028.1"/>
</dbReference>
<keyword evidence="1" id="KW-1133">Transmembrane helix</keyword>
<evidence type="ECO:0000313" key="3">
    <source>
        <dbReference type="Proteomes" id="UP000305539"/>
    </source>
</evidence>
<name>A0A4U1HBM7_9BURK</name>
<reference evidence="2 3" key="1">
    <citation type="submission" date="2019-04" db="EMBL/GenBank/DDBJ databases">
        <title>Trinickia sp. 7GSK02, isolated from subtropical forest soil.</title>
        <authorList>
            <person name="Gao Z.-H."/>
            <person name="Qiu L.-H."/>
        </authorList>
    </citation>
    <scope>NUCLEOTIDE SEQUENCE [LARGE SCALE GENOMIC DNA]</scope>
    <source>
        <strain evidence="2 3">7GSK02</strain>
    </source>
</reference>
<protein>
    <submittedName>
        <fullName evidence="2">Uncharacterized protein</fullName>
    </submittedName>
</protein>
<feature type="transmembrane region" description="Helical" evidence="1">
    <location>
        <begin position="81"/>
        <end position="101"/>
    </location>
</feature>
<keyword evidence="3" id="KW-1185">Reference proteome</keyword>
<dbReference type="AlphaFoldDB" id="A0A4U1HBM7"/>
<gene>
    <name evidence="2" type="ORF">FAZ69_31985</name>
</gene>
<sequence length="155" mass="16441">MFKIIVLVSAVVFLFAGNFFYNFALLNVVGGSGISLVAMNVRGVFYHRLQMIGASSFLGFSVGLGVLACRQFLNSPAARRGAVAALVILTVASLMTSFLFVKKETRLAVEAVGSMGGTSLPLESIPLYQVGLLPGLCVLGYAAIVFILCLKRKDA</sequence>
<dbReference type="Proteomes" id="UP000305539">
    <property type="component" value="Unassembled WGS sequence"/>
</dbReference>
<proteinExistence type="predicted"/>
<accession>A0A4U1HBM7</accession>
<dbReference type="EMBL" id="SWJE01000028">
    <property type="protein sequence ID" value="TKC78209.1"/>
    <property type="molecule type" value="Genomic_DNA"/>
</dbReference>
<organism evidence="2 3">
    <name type="scientific">Trinickia terrae</name>
    <dbReference type="NCBI Taxonomy" id="2571161"/>
    <lineage>
        <taxon>Bacteria</taxon>
        <taxon>Pseudomonadati</taxon>
        <taxon>Pseudomonadota</taxon>
        <taxon>Betaproteobacteria</taxon>
        <taxon>Burkholderiales</taxon>
        <taxon>Burkholderiaceae</taxon>
        <taxon>Trinickia</taxon>
    </lineage>
</organism>
<comment type="caution">
    <text evidence="2">The sequence shown here is derived from an EMBL/GenBank/DDBJ whole genome shotgun (WGS) entry which is preliminary data.</text>
</comment>
<evidence type="ECO:0000313" key="2">
    <source>
        <dbReference type="EMBL" id="TKC78209.1"/>
    </source>
</evidence>
<keyword evidence="1" id="KW-0812">Transmembrane</keyword>
<keyword evidence="1" id="KW-0472">Membrane</keyword>
<feature type="transmembrane region" description="Helical" evidence="1">
    <location>
        <begin position="49"/>
        <end position="69"/>
    </location>
</feature>
<evidence type="ECO:0000256" key="1">
    <source>
        <dbReference type="SAM" id="Phobius"/>
    </source>
</evidence>